<gene>
    <name evidence="2" type="ORF">CDAR_260841</name>
</gene>
<comment type="caution">
    <text evidence="2">The sequence shown here is derived from an EMBL/GenBank/DDBJ whole genome shotgun (WGS) entry which is preliminary data.</text>
</comment>
<dbReference type="EMBL" id="BPLQ01000393">
    <property type="protein sequence ID" value="GIX70839.1"/>
    <property type="molecule type" value="Genomic_DNA"/>
</dbReference>
<evidence type="ECO:0000313" key="2">
    <source>
        <dbReference type="EMBL" id="GIX70839.1"/>
    </source>
</evidence>
<evidence type="ECO:0000313" key="3">
    <source>
        <dbReference type="Proteomes" id="UP001054837"/>
    </source>
</evidence>
<feature type="region of interest" description="Disordered" evidence="1">
    <location>
        <begin position="83"/>
        <end position="104"/>
    </location>
</feature>
<evidence type="ECO:0000256" key="1">
    <source>
        <dbReference type="SAM" id="MobiDB-lite"/>
    </source>
</evidence>
<reference evidence="2 3" key="1">
    <citation type="submission" date="2021-06" db="EMBL/GenBank/DDBJ databases">
        <title>Caerostris darwini draft genome.</title>
        <authorList>
            <person name="Kono N."/>
            <person name="Arakawa K."/>
        </authorList>
    </citation>
    <scope>NUCLEOTIDE SEQUENCE [LARGE SCALE GENOMIC DNA]</scope>
</reference>
<protein>
    <submittedName>
        <fullName evidence="2">Uncharacterized protein</fullName>
    </submittedName>
</protein>
<dbReference type="Proteomes" id="UP001054837">
    <property type="component" value="Unassembled WGS sequence"/>
</dbReference>
<sequence length="104" mass="11802">MFRKGSELLLSVIISTFFFLDYGIAFKHILVLIALISCTQYAYVGKADNFILVRQQGRNFCPLPAIDFKISNSFSADDIRERRARSEESLAPVPRKVLSKNASR</sequence>
<proteinExistence type="predicted"/>
<keyword evidence="3" id="KW-1185">Reference proteome</keyword>
<accession>A0AAV4MEH9</accession>
<name>A0AAV4MEH9_9ARAC</name>
<dbReference type="AlphaFoldDB" id="A0AAV4MEH9"/>
<organism evidence="2 3">
    <name type="scientific">Caerostris darwini</name>
    <dbReference type="NCBI Taxonomy" id="1538125"/>
    <lineage>
        <taxon>Eukaryota</taxon>
        <taxon>Metazoa</taxon>
        <taxon>Ecdysozoa</taxon>
        <taxon>Arthropoda</taxon>
        <taxon>Chelicerata</taxon>
        <taxon>Arachnida</taxon>
        <taxon>Araneae</taxon>
        <taxon>Araneomorphae</taxon>
        <taxon>Entelegynae</taxon>
        <taxon>Araneoidea</taxon>
        <taxon>Araneidae</taxon>
        <taxon>Caerostris</taxon>
    </lineage>
</organism>